<keyword evidence="9" id="KW-0694">RNA-binding</keyword>
<gene>
    <name evidence="13" type="ORF">E1B28_005070</name>
</gene>
<evidence type="ECO:0000256" key="7">
    <source>
        <dbReference type="ARBA" id="ARBA00022723"/>
    </source>
</evidence>
<dbReference type="GO" id="GO:0030422">
    <property type="term" value="P:siRNA processing"/>
    <property type="evidence" value="ECO:0007669"/>
    <property type="project" value="TreeGrafter"/>
</dbReference>
<proteinExistence type="inferred from homology"/>
<keyword evidence="5" id="KW-0808">Transferase</keyword>
<accession>A0A9P7UZU5</accession>
<evidence type="ECO:0000256" key="10">
    <source>
        <dbReference type="ARBA" id="ARBA00023158"/>
    </source>
</evidence>
<dbReference type="GeneID" id="66074146"/>
<dbReference type="GO" id="GO:0005737">
    <property type="term" value="C:cytoplasm"/>
    <property type="evidence" value="ECO:0007669"/>
    <property type="project" value="TreeGrafter"/>
</dbReference>
<evidence type="ECO:0000256" key="12">
    <source>
        <dbReference type="ARBA" id="ARBA00048418"/>
    </source>
</evidence>
<evidence type="ECO:0000256" key="8">
    <source>
        <dbReference type="ARBA" id="ARBA00022842"/>
    </source>
</evidence>
<dbReference type="InterPro" id="IPR026610">
    <property type="entry name" value="Hen1"/>
</dbReference>
<keyword evidence="14" id="KW-1185">Reference proteome</keyword>
<dbReference type="GO" id="GO:0090486">
    <property type="term" value="F:small RNA 2'-O-methyltransferase activity"/>
    <property type="evidence" value="ECO:0007669"/>
    <property type="project" value="UniProtKB-EC"/>
</dbReference>
<dbReference type="GO" id="GO:0005634">
    <property type="term" value="C:nucleus"/>
    <property type="evidence" value="ECO:0007669"/>
    <property type="project" value="TreeGrafter"/>
</dbReference>
<organism evidence="13 14">
    <name type="scientific">Marasmius oreades</name>
    <name type="common">fairy-ring Marasmius</name>
    <dbReference type="NCBI Taxonomy" id="181124"/>
    <lineage>
        <taxon>Eukaryota</taxon>
        <taxon>Fungi</taxon>
        <taxon>Dikarya</taxon>
        <taxon>Basidiomycota</taxon>
        <taxon>Agaricomycotina</taxon>
        <taxon>Agaricomycetes</taxon>
        <taxon>Agaricomycetidae</taxon>
        <taxon>Agaricales</taxon>
        <taxon>Marasmiineae</taxon>
        <taxon>Marasmiaceae</taxon>
        <taxon>Marasmius</taxon>
    </lineage>
</organism>
<comment type="catalytic activity">
    <reaction evidence="12">
        <text>small RNA 3'-end nucleotide + S-adenosyl-L-methionine = small RNA 3'-end 2'-O-methylnucleotide + S-adenosyl-L-homocysteine + H(+)</text>
        <dbReference type="Rhea" id="RHEA:37887"/>
        <dbReference type="Rhea" id="RHEA-COMP:10415"/>
        <dbReference type="Rhea" id="RHEA-COMP:10416"/>
        <dbReference type="ChEBI" id="CHEBI:15378"/>
        <dbReference type="ChEBI" id="CHEBI:57856"/>
        <dbReference type="ChEBI" id="CHEBI:59789"/>
        <dbReference type="ChEBI" id="CHEBI:74896"/>
        <dbReference type="ChEBI" id="CHEBI:74898"/>
        <dbReference type="EC" id="2.1.1.386"/>
    </reaction>
</comment>
<dbReference type="EC" id="2.1.1.386" evidence="11"/>
<dbReference type="KEGG" id="more:E1B28_005070"/>
<dbReference type="GO" id="GO:0001510">
    <property type="term" value="P:RNA methylation"/>
    <property type="evidence" value="ECO:0007669"/>
    <property type="project" value="InterPro"/>
</dbReference>
<reference evidence="13" key="1">
    <citation type="journal article" date="2021" name="Genome Biol. Evol.">
        <title>The assembled and annotated genome of the fairy-ring fungus Marasmius oreades.</title>
        <authorList>
            <person name="Hiltunen M."/>
            <person name="Ament-Velasquez S.L."/>
            <person name="Johannesson H."/>
        </authorList>
    </citation>
    <scope>NUCLEOTIDE SEQUENCE</scope>
    <source>
        <strain evidence="13">03SP1</strain>
    </source>
</reference>
<evidence type="ECO:0000256" key="3">
    <source>
        <dbReference type="ARBA" id="ARBA00021330"/>
    </source>
</evidence>
<evidence type="ECO:0000256" key="1">
    <source>
        <dbReference type="ARBA" id="ARBA00001946"/>
    </source>
</evidence>
<keyword evidence="10" id="KW-0943">RNA-mediated gene silencing</keyword>
<dbReference type="EMBL" id="CM032182">
    <property type="protein sequence ID" value="KAG7097749.1"/>
    <property type="molecule type" value="Genomic_DNA"/>
</dbReference>
<dbReference type="AlphaFoldDB" id="A0A9P7UZU5"/>
<evidence type="ECO:0000256" key="6">
    <source>
        <dbReference type="ARBA" id="ARBA00022691"/>
    </source>
</evidence>
<dbReference type="Gene3D" id="3.40.50.150">
    <property type="entry name" value="Vaccinia Virus protein VP39"/>
    <property type="match status" value="1"/>
</dbReference>
<keyword evidence="6" id="KW-0949">S-adenosyl-L-methionine</keyword>
<comment type="similarity">
    <text evidence="2">Belongs to the methyltransferase superfamily. HEN1 family.</text>
</comment>
<dbReference type="GO" id="GO:0046872">
    <property type="term" value="F:metal ion binding"/>
    <property type="evidence" value="ECO:0007669"/>
    <property type="project" value="UniProtKB-KW"/>
</dbReference>
<protein>
    <recommendedName>
        <fullName evidence="3">Small RNA 2'-O-methyltransferase</fullName>
        <ecNumber evidence="11">2.1.1.386</ecNumber>
    </recommendedName>
</protein>
<evidence type="ECO:0000256" key="11">
    <source>
        <dbReference type="ARBA" id="ARBA00035025"/>
    </source>
</evidence>
<sequence>MFYDKKVSLTVGGGSGWGFGATIGGREPVRWESMTANIWKGGLEVVNDAFVGVECIVASEVIEHLPPDVFPFFSPVLLGIYQPRLLLITTPSYTFNARFTAPDAPLNRKS</sequence>
<evidence type="ECO:0000256" key="5">
    <source>
        <dbReference type="ARBA" id="ARBA00022679"/>
    </source>
</evidence>
<dbReference type="GO" id="GO:0003723">
    <property type="term" value="F:RNA binding"/>
    <property type="evidence" value="ECO:0007669"/>
    <property type="project" value="UniProtKB-KW"/>
</dbReference>
<evidence type="ECO:0000256" key="2">
    <source>
        <dbReference type="ARBA" id="ARBA00009026"/>
    </source>
</evidence>
<name>A0A9P7UZU5_9AGAR</name>
<dbReference type="RefSeq" id="XP_043014219.1">
    <property type="nucleotide sequence ID" value="XM_043149612.1"/>
</dbReference>
<dbReference type="PANTHER" id="PTHR21404">
    <property type="entry name" value="HEN1"/>
    <property type="match status" value="1"/>
</dbReference>
<evidence type="ECO:0000313" key="14">
    <source>
        <dbReference type="Proteomes" id="UP001049176"/>
    </source>
</evidence>
<keyword evidence="4" id="KW-0489">Methyltransferase</keyword>
<evidence type="ECO:0000256" key="4">
    <source>
        <dbReference type="ARBA" id="ARBA00022603"/>
    </source>
</evidence>
<keyword evidence="8" id="KW-0460">Magnesium</keyword>
<dbReference type="PANTHER" id="PTHR21404:SF3">
    <property type="entry name" value="SMALL RNA 2'-O-METHYLTRANSFERASE"/>
    <property type="match status" value="1"/>
</dbReference>
<keyword evidence="7" id="KW-0479">Metal-binding</keyword>
<comment type="cofactor">
    <cofactor evidence="1">
        <name>Mg(2+)</name>
        <dbReference type="ChEBI" id="CHEBI:18420"/>
    </cofactor>
</comment>
<evidence type="ECO:0000256" key="9">
    <source>
        <dbReference type="ARBA" id="ARBA00022884"/>
    </source>
</evidence>
<dbReference type="OrthoDB" id="2154311at2759"/>
<evidence type="ECO:0000313" key="13">
    <source>
        <dbReference type="EMBL" id="KAG7097749.1"/>
    </source>
</evidence>
<comment type="caution">
    <text evidence="13">The sequence shown here is derived from an EMBL/GenBank/DDBJ whole genome shotgun (WGS) entry which is preliminary data.</text>
</comment>
<dbReference type="Proteomes" id="UP001049176">
    <property type="component" value="Chromosome 2"/>
</dbReference>
<dbReference type="InterPro" id="IPR029063">
    <property type="entry name" value="SAM-dependent_MTases_sf"/>
</dbReference>